<keyword evidence="6" id="KW-1185">Reference proteome</keyword>
<evidence type="ECO:0000256" key="4">
    <source>
        <dbReference type="SAM" id="MobiDB-lite"/>
    </source>
</evidence>
<feature type="region of interest" description="Disordered" evidence="4">
    <location>
        <begin position="1"/>
        <end position="105"/>
    </location>
</feature>
<feature type="compositionally biased region" description="Polar residues" evidence="4">
    <location>
        <begin position="1"/>
        <end position="12"/>
    </location>
</feature>
<feature type="compositionally biased region" description="Polar residues" evidence="4">
    <location>
        <begin position="37"/>
        <end position="62"/>
    </location>
</feature>
<dbReference type="PANTHER" id="PTHR24171">
    <property type="entry name" value="ANKYRIN REPEAT DOMAIN-CONTAINING PROTEIN 39-RELATED"/>
    <property type="match status" value="1"/>
</dbReference>
<sequence length="1114" mass="123882">MSRPSSVKQTPSGIGPGSSGQTHGRTFVSADRPAARQTRSTRTPNTQSDGVFGSRNDNSNSKVPMIGQLPDSLGVDKSVRFNVRPQPRGTSGRKRDSETPRLLVPQGPELGLERQTTMMTVYSNLQSHNRPEYGRGEPTVVTSGPEMKLIQAANKGDLTAVSNILNTYPDMKLTFVDKSRRTVLHHCLDAKSISSDLLLSLLKRNPPTDIIDQSDQIALHNAVRLGNATCVYLLLKHGASVNLQNKTTSRTALHEAAIRGHVTITQILLCYGASSSIKDKDGKIPAELCKGSLTSGQFQDIIEEVSEKRFCVKELTSRSFTQFGQLGIEMRANGELLQRSPILCKRQMIERVPDVTLNPGDDIISDVYTCHLLDETDSAAPYSIAIRIYNVIITSREDVLVRLGDGRVISDVTLNNDQQGQILTFDTSISRKETFTALLKPKIELWEVGTSVIEVTSSLDERVKLRVPRNVFIKRSSSLALEILEMPEEADIIEGQIIAATPVYKLSADDTAIASLQIEIPMPASFGADSELVVLQHVGDTWSRVSGIHDDSNPMSVICDVSALPVHVMAAQVVPGTGDAALFKEATAALSQTLHTHCNVGFLCFSKCVERTARFTVVLECCPQKTLDARRQAWTLQGFKEQSRENMAESRPEAFSIKSLEEFHILFCDKNNLLRADLHRRVLSFHRKRLNVLTFEIDLKGRTVQFMNCRLVVSKRVDTDNAKQGDKQRLTYFDVNLVVNPVDAGWSKSTETVRMSQNPRNTSSARSVRGLEQSQMRNVKTARQRDLSSKSMADAGTSGSVVGIERSPKPMEARALNVKPAMDGLARLQATVERALNNVDPVPDIEIVVTPPEEQEAPEEKSRDPDMKYLSNNSNAVLLDDALLDDLVEAFGASWYKAFVLMGLPFMEIDTALLTSKNVNVTKRQMFRTWRNVNQSRDDLGVPLLMGALFKGGFRNVAARLQTAVKSWFEENKSSEVPFKYWVIEAYKNSDLLVPPDYPKPMSDPNLVLMSDELPLSRNLARALAIPDDVAEDIINSKHLLIDEIRVMKMLTCFRDRQARSIDALEALLEALLSLRCESMYKYAIMCAKAWVKRTATRKDDPFRSQVDTLMQKC</sequence>
<accession>A0A9D4K1K6</accession>
<dbReference type="PANTHER" id="PTHR24171:SF8">
    <property type="entry name" value="BRCA1-ASSOCIATED RING DOMAIN PROTEIN 1"/>
    <property type="match status" value="1"/>
</dbReference>
<feature type="region of interest" description="Disordered" evidence="4">
    <location>
        <begin position="753"/>
        <end position="804"/>
    </location>
</feature>
<organism evidence="5 6">
    <name type="scientific">Dreissena polymorpha</name>
    <name type="common">Zebra mussel</name>
    <name type="synonym">Mytilus polymorpha</name>
    <dbReference type="NCBI Taxonomy" id="45954"/>
    <lineage>
        <taxon>Eukaryota</taxon>
        <taxon>Metazoa</taxon>
        <taxon>Spiralia</taxon>
        <taxon>Lophotrochozoa</taxon>
        <taxon>Mollusca</taxon>
        <taxon>Bivalvia</taxon>
        <taxon>Autobranchia</taxon>
        <taxon>Heteroconchia</taxon>
        <taxon>Euheterodonta</taxon>
        <taxon>Imparidentia</taxon>
        <taxon>Neoheterodontei</taxon>
        <taxon>Myida</taxon>
        <taxon>Dreissenoidea</taxon>
        <taxon>Dreissenidae</taxon>
        <taxon>Dreissena</taxon>
    </lineage>
</organism>
<dbReference type="PROSITE" id="PS50297">
    <property type="entry name" value="ANK_REP_REGION"/>
    <property type="match status" value="2"/>
</dbReference>
<dbReference type="GO" id="GO:0085020">
    <property type="term" value="P:protein K6-linked ubiquitination"/>
    <property type="evidence" value="ECO:0007669"/>
    <property type="project" value="TreeGrafter"/>
</dbReference>
<dbReference type="GO" id="GO:0070531">
    <property type="term" value="C:BRCA1-A complex"/>
    <property type="evidence" value="ECO:0007669"/>
    <property type="project" value="TreeGrafter"/>
</dbReference>
<feature type="repeat" description="ANK" evidence="3">
    <location>
        <begin position="248"/>
        <end position="280"/>
    </location>
</feature>
<evidence type="ECO:0000256" key="1">
    <source>
        <dbReference type="ARBA" id="ARBA00022737"/>
    </source>
</evidence>
<reference evidence="5" key="2">
    <citation type="submission" date="2020-11" db="EMBL/GenBank/DDBJ databases">
        <authorList>
            <person name="McCartney M.A."/>
            <person name="Auch B."/>
            <person name="Kono T."/>
            <person name="Mallez S."/>
            <person name="Becker A."/>
            <person name="Gohl D.M."/>
            <person name="Silverstein K.A.T."/>
            <person name="Koren S."/>
            <person name="Bechman K.B."/>
            <person name="Herman A."/>
            <person name="Abrahante J.E."/>
            <person name="Garbe J."/>
        </authorList>
    </citation>
    <scope>NUCLEOTIDE SEQUENCE</scope>
    <source>
        <strain evidence="5">Duluth1</strain>
        <tissue evidence="5">Whole animal</tissue>
    </source>
</reference>
<dbReference type="Proteomes" id="UP000828390">
    <property type="component" value="Unassembled WGS sequence"/>
</dbReference>
<dbReference type="SUPFAM" id="SSF48403">
    <property type="entry name" value="Ankyrin repeat"/>
    <property type="match status" value="1"/>
</dbReference>
<dbReference type="EMBL" id="JAIWYP010000005">
    <property type="protein sequence ID" value="KAH3828183.1"/>
    <property type="molecule type" value="Genomic_DNA"/>
</dbReference>
<comment type="caution">
    <text evidence="5">The sequence shown here is derived from an EMBL/GenBank/DDBJ whole genome shotgun (WGS) entry which is preliminary data.</text>
</comment>
<dbReference type="Gene3D" id="1.25.40.20">
    <property type="entry name" value="Ankyrin repeat-containing domain"/>
    <property type="match status" value="1"/>
</dbReference>
<dbReference type="AlphaFoldDB" id="A0A9D4K1K6"/>
<dbReference type="InterPro" id="IPR002110">
    <property type="entry name" value="Ankyrin_rpt"/>
</dbReference>
<feature type="repeat" description="ANK" evidence="3">
    <location>
        <begin position="214"/>
        <end position="246"/>
    </location>
</feature>
<name>A0A9D4K1K6_DREPO</name>
<gene>
    <name evidence="5" type="ORF">DPMN_130135</name>
</gene>
<keyword evidence="2 3" id="KW-0040">ANK repeat</keyword>
<protein>
    <submittedName>
        <fullName evidence="5">Uncharacterized protein</fullName>
    </submittedName>
</protein>
<dbReference type="SMART" id="SM00248">
    <property type="entry name" value="ANK"/>
    <property type="match status" value="3"/>
</dbReference>
<feature type="compositionally biased region" description="Polar residues" evidence="4">
    <location>
        <begin position="753"/>
        <end position="778"/>
    </location>
</feature>
<evidence type="ECO:0000256" key="2">
    <source>
        <dbReference type="ARBA" id="ARBA00023043"/>
    </source>
</evidence>
<evidence type="ECO:0000313" key="6">
    <source>
        <dbReference type="Proteomes" id="UP000828390"/>
    </source>
</evidence>
<keyword evidence="1" id="KW-0677">Repeat</keyword>
<evidence type="ECO:0000256" key="3">
    <source>
        <dbReference type="PROSITE-ProRule" id="PRU00023"/>
    </source>
</evidence>
<reference evidence="5" key="1">
    <citation type="journal article" date="2019" name="bioRxiv">
        <title>The Genome of the Zebra Mussel, Dreissena polymorpha: A Resource for Invasive Species Research.</title>
        <authorList>
            <person name="McCartney M.A."/>
            <person name="Auch B."/>
            <person name="Kono T."/>
            <person name="Mallez S."/>
            <person name="Zhang Y."/>
            <person name="Obille A."/>
            <person name="Becker A."/>
            <person name="Abrahante J.E."/>
            <person name="Garbe J."/>
            <person name="Badalamenti J.P."/>
            <person name="Herman A."/>
            <person name="Mangelson H."/>
            <person name="Liachko I."/>
            <person name="Sullivan S."/>
            <person name="Sone E.D."/>
            <person name="Koren S."/>
            <person name="Silverstein K.A.T."/>
            <person name="Beckman K.B."/>
            <person name="Gohl D.M."/>
        </authorList>
    </citation>
    <scope>NUCLEOTIDE SEQUENCE</scope>
    <source>
        <strain evidence="5">Duluth1</strain>
        <tissue evidence="5">Whole animal</tissue>
    </source>
</reference>
<dbReference type="GO" id="GO:0031436">
    <property type="term" value="C:BRCA1-BARD1 complex"/>
    <property type="evidence" value="ECO:0007669"/>
    <property type="project" value="TreeGrafter"/>
</dbReference>
<dbReference type="PROSITE" id="PS50088">
    <property type="entry name" value="ANK_REPEAT"/>
    <property type="match status" value="2"/>
</dbReference>
<dbReference type="Pfam" id="PF12796">
    <property type="entry name" value="Ank_2"/>
    <property type="match status" value="1"/>
</dbReference>
<dbReference type="InterPro" id="IPR036770">
    <property type="entry name" value="Ankyrin_rpt-contain_sf"/>
</dbReference>
<evidence type="ECO:0000313" key="5">
    <source>
        <dbReference type="EMBL" id="KAH3828183.1"/>
    </source>
</evidence>
<dbReference type="GO" id="GO:0004842">
    <property type="term" value="F:ubiquitin-protein transferase activity"/>
    <property type="evidence" value="ECO:0007669"/>
    <property type="project" value="TreeGrafter"/>
</dbReference>
<proteinExistence type="predicted"/>